<dbReference type="FunFam" id="3.20.20.70:FF:000035">
    <property type="entry name" value="Putative N-acetylmannosamine-6-phosphate 2-epimerase"/>
    <property type="match status" value="1"/>
</dbReference>
<evidence type="ECO:0000256" key="5">
    <source>
        <dbReference type="ARBA" id="ARBA00023235"/>
    </source>
</evidence>
<comment type="function">
    <text evidence="2 7">Converts N-acetylmannosamine-6-phosphate (ManNAc-6-P) to N-acetylglucosamine-6-phosphate (GlcNAc-6-P).</text>
</comment>
<dbReference type="GO" id="GO:0005829">
    <property type="term" value="C:cytosol"/>
    <property type="evidence" value="ECO:0007669"/>
    <property type="project" value="TreeGrafter"/>
</dbReference>
<sequence>MTTAFFNTIKHKLIASCQALEEEPLHGADIMAKMATAAKMGGATAIRANSVVDIQAIRNATKLPLIGIIKQEYAGSDVFITPTLKEVEALTSLQIDCIALDATARPRPGGGTLEQLISFIHSQGVLVMGDISTLEEAKQAEALGVDCVGTTLSGYTPYSRQLQGPDLTLIRDAALALSIPVIAEGKIHTTEDAKQAMLAGAHAVVVGSAISRPQLITKRFVTSVESVFHPSRESQGS</sequence>
<evidence type="ECO:0000256" key="4">
    <source>
        <dbReference type="ARBA" id="ARBA00007439"/>
    </source>
</evidence>
<comment type="caution">
    <text evidence="8">The sequence shown here is derived from an EMBL/GenBank/DDBJ whole genome shotgun (WGS) entry which is preliminary data.</text>
</comment>
<reference evidence="8 9" key="1">
    <citation type="submission" date="2019-03" db="EMBL/GenBank/DDBJ databases">
        <title>Genomic Encyclopedia of Type Strains, Phase IV (KMG-IV): sequencing the most valuable type-strain genomes for metagenomic binning, comparative biology and taxonomic classification.</title>
        <authorList>
            <person name="Goeker M."/>
        </authorList>
    </citation>
    <scope>NUCLEOTIDE SEQUENCE [LARGE SCALE GENOMIC DNA]</scope>
    <source>
        <strain evidence="8 9">DSM 28697</strain>
    </source>
</reference>
<dbReference type="GO" id="GO:0019262">
    <property type="term" value="P:N-acetylneuraminate catabolic process"/>
    <property type="evidence" value="ECO:0007669"/>
    <property type="project" value="UniProtKB-UniRule"/>
</dbReference>
<dbReference type="GO" id="GO:0005975">
    <property type="term" value="P:carbohydrate metabolic process"/>
    <property type="evidence" value="ECO:0007669"/>
    <property type="project" value="UniProtKB-UniRule"/>
</dbReference>
<evidence type="ECO:0000256" key="3">
    <source>
        <dbReference type="ARBA" id="ARBA00005081"/>
    </source>
</evidence>
<dbReference type="Gene3D" id="3.20.20.70">
    <property type="entry name" value="Aldolase class I"/>
    <property type="match status" value="1"/>
</dbReference>
<dbReference type="GO" id="GO:0047465">
    <property type="term" value="F:N-acylglucosamine-6-phosphate 2-epimerase activity"/>
    <property type="evidence" value="ECO:0007669"/>
    <property type="project" value="UniProtKB-EC"/>
</dbReference>
<organism evidence="8 9">
    <name type="scientific">Aureibacillus halotolerans</name>
    <dbReference type="NCBI Taxonomy" id="1508390"/>
    <lineage>
        <taxon>Bacteria</taxon>
        <taxon>Bacillati</taxon>
        <taxon>Bacillota</taxon>
        <taxon>Bacilli</taxon>
        <taxon>Bacillales</taxon>
        <taxon>Bacillaceae</taxon>
        <taxon>Aureibacillus</taxon>
    </lineage>
</organism>
<protein>
    <recommendedName>
        <fullName evidence="7">Putative N-acetylmannosamine-6-phosphate 2-epimerase</fullName>
        <ecNumber evidence="7">5.1.3.9</ecNumber>
    </recommendedName>
    <alternativeName>
        <fullName evidence="7">ManNAc-6-P epimerase</fullName>
    </alternativeName>
</protein>
<dbReference type="EMBL" id="SNYJ01000001">
    <property type="protein sequence ID" value="TDQ43024.1"/>
    <property type="molecule type" value="Genomic_DNA"/>
</dbReference>
<evidence type="ECO:0000313" key="9">
    <source>
        <dbReference type="Proteomes" id="UP000295632"/>
    </source>
</evidence>
<comment type="catalytic activity">
    <reaction evidence="1 7">
        <text>an N-acyl-D-glucosamine 6-phosphate = an N-acyl-D-mannosamine 6-phosphate</text>
        <dbReference type="Rhea" id="RHEA:23932"/>
        <dbReference type="ChEBI" id="CHEBI:57599"/>
        <dbReference type="ChEBI" id="CHEBI:57666"/>
        <dbReference type="EC" id="5.1.3.9"/>
    </reaction>
</comment>
<dbReference type="SUPFAM" id="SSF51366">
    <property type="entry name" value="Ribulose-phoshate binding barrel"/>
    <property type="match status" value="1"/>
</dbReference>
<evidence type="ECO:0000256" key="6">
    <source>
        <dbReference type="ARBA" id="ARBA00023277"/>
    </source>
</evidence>
<dbReference type="PANTHER" id="PTHR36204">
    <property type="entry name" value="N-ACETYLMANNOSAMINE-6-PHOSPHATE 2-EPIMERASE-RELATED"/>
    <property type="match status" value="1"/>
</dbReference>
<evidence type="ECO:0000256" key="1">
    <source>
        <dbReference type="ARBA" id="ARBA00000056"/>
    </source>
</evidence>
<accession>A0A4R6UIM2</accession>
<dbReference type="InterPro" id="IPR007260">
    <property type="entry name" value="NanE"/>
</dbReference>
<comment type="pathway">
    <text evidence="3 7">Amino-sugar metabolism; N-acetylneuraminate degradation; D-fructose 6-phosphate from N-acetylneuraminate: step 3/5.</text>
</comment>
<dbReference type="AlphaFoldDB" id="A0A4R6UIM2"/>
<dbReference type="UniPathway" id="UPA00629">
    <property type="reaction ID" value="UER00682"/>
</dbReference>
<evidence type="ECO:0000256" key="7">
    <source>
        <dbReference type="HAMAP-Rule" id="MF_01235"/>
    </source>
</evidence>
<dbReference type="Proteomes" id="UP000295632">
    <property type="component" value="Unassembled WGS sequence"/>
</dbReference>
<dbReference type="CDD" id="cd04729">
    <property type="entry name" value="NanE"/>
    <property type="match status" value="1"/>
</dbReference>
<keyword evidence="5 7" id="KW-0413">Isomerase</keyword>
<dbReference type="RefSeq" id="WP_133578836.1">
    <property type="nucleotide sequence ID" value="NZ_SNYJ01000001.1"/>
</dbReference>
<dbReference type="InterPro" id="IPR013785">
    <property type="entry name" value="Aldolase_TIM"/>
</dbReference>
<name>A0A4R6UIM2_9BACI</name>
<dbReference type="NCBIfam" id="NF002231">
    <property type="entry name" value="PRK01130.1"/>
    <property type="match status" value="1"/>
</dbReference>
<proteinExistence type="inferred from homology"/>
<keyword evidence="9" id="KW-1185">Reference proteome</keyword>
<dbReference type="GO" id="GO:0006053">
    <property type="term" value="P:N-acetylmannosamine catabolic process"/>
    <property type="evidence" value="ECO:0007669"/>
    <property type="project" value="TreeGrafter"/>
</dbReference>
<dbReference type="HAMAP" id="MF_01235">
    <property type="entry name" value="ManNAc6P_epimer"/>
    <property type="match status" value="1"/>
</dbReference>
<dbReference type="Pfam" id="PF04131">
    <property type="entry name" value="NanE"/>
    <property type="match status" value="1"/>
</dbReference>
<dbReference type="PANTHER" id="PTHR36204:SF1">
    <property type="entry name" value="N-ACETYLMANNOSAMINE-6-PHOSPHATE 2-EPIMERASE-RELATED"/>
    <property type="match status" value="1"/>
</dbReference>
<evidence type="ECO:0000313" key="8">
    <source>
        <dbReference type="EMBL" id="TDQ43024.1"/>
    </source>
</evidence>
<gene>
    <name evidence="7" type="primary">nanE</name>
    <name evidence="8" type="ORF">EV213_101456</name>
</gene>
<dbReference type="OrthoDB" id="9781704at2"/>
<dbReference type="InterPro" id="IPR011060">
    <property type="entry name" value="RibuloseP-bd_barrel"/>
</dbReference>
<comment type="similarity">
    <text evidence="4 7">Belongs to the NanE family.</text>
</comment>
<evidence type="ECO:0000256" key="2">
    <source>
        <dbReference type="ARBA" id="ARBA00002147"/>
    </source>
</evidence>
<dbReference type="EC" id="5.1.3.9" evidence="7"/>
<keyword evidence="6 7" id="KW-0119">Carbohydrate metabolism</keyword>